<organism evidence="1 2">
    <name type="scientific">Fictibacillus aquaticus</name>
    <dbReference type="NCBI Taxonomy" id="2021314"/>
    <lineage>
        <taxon>Bacteria</taxon>
        <taxon>Bacillati</taxon>
        <taxon>Bacillota</taxon>
        <taxon>Bacilli</taxon>
        <taxon>Bacillales</taxon>
        <taxon>Fictibacillaceae</taxon>
        <taxon>Fictibacillus</taxon>
    </lineage>
</organism>
<reference evidence="1 2" key="1">
    <citation type="submission" date="2017-07" db="EMBL/GenBank/DDBJ databases">
        <title>Fictibacillus sp. nov. GDSW-R2A3 Genome sequencing and assembly.</title>
        <authorList>
            <person name="Mayilraj S."/>
        </authorList>
    </citation>
    <scope>NUCLEOTIDE SEQUENCE [LARGE SCALE GENOMIC DNA]</scope>
    <source>
        <strain evidence="1 2">GDSW-R2A3</strain>
    </source>
</reference>
<protein>
    <submittedName>
        <fullName evidence="1">Uncharacterized protein</fullName>
    </submittedName>
</protein>
<sequence length="135" mass="15540">MSLASYVGCNVKINFSDQKPDNLIYFGPCFADDDHLENVKKHQFSTPFVYEVSSSWGIELTEHVYKPTLKESKEKLLELCRIMDGYLAKGDCFELYSCWIEDECDPREGKLTLPISGFDVDQLKLPAKTLVRFEK</sequence>
<dbReference type="Proteomes" id="UP000215059">
    <property type="component" value="Unassembled WGS sequence"/>
</dbReference>
<evidence type="ECO:0000313" key="2">
    <source>
        <dbReference type="Proteomes" id="UP000215059"/>
    </source>
</evidence>
<dbReference type="EMBL" id="NOII01000001">
    <property type="protein sequence ID" value="OYD59345.1"/>
    <property type="molecule type" value="Genomic_DNA"/>
</dbReference>
<dbReference type="AlphaFoldDB" id="A0A235FEZ7"/>
<dbReference type="OrthoDB" id="2858906at2"/>
<dbReference type="RefSeq" id="WP_094251306.1">
    <property type="nucleotide sequence ID" value="NZ_JBHLXL010000001.1"/>
</dbReference>
<comment type="caution">
    <text evidence="1">The sequence shown here is derived from an EMBL/GenBank/DDBJ whole genome shotgun (WGS) entry which is preliminary data.</text>
</comment>
<keyword evidence="2" id="KW-1185">Reference proteome</keyword>
<evidence type="ECO:0000313" key="1">
    <source>
        <dbReference type="EMBL" id="OYD59345.1"/>
    </source>
</evidence>
<name>A0A235FEZ7_9BACL</name>
<gene>
    <name evidence="1" type="ORF">CGZ90_05495</name>
</gene>
<proteinExistence type="predicted"/>
<accession>A0A235FEZ7</accession>